<reference evidence="2 3" key="1">
    <citation type="submission" date="2024-07" db="EMBL/GenBank/DDBJ databases">
        <title>The genome sequence of type strain Sediminicola arcticus GDMCC 1.2805.</title>
        <authorList>
            <person name="Liu Y."/>
        </authorList>
    </citation>
    <scope>NUCLEOTIDE SEQUENCE [LARGE SCALE GENOMIC DNA]</scope>
    <source>
        <strain evidence="2 3">GDMCC 1.2805</strain>
    </source>
</reference>
<dbReference type="EMBL" id="JBEXAE010000002">
    <property type="protein sequence ID" value="MET6989857.1"/>
    <property type="molecule type" value="Genomic_DNA"/>
</dbReference>
<feature type="signal peptide" evidence="1">
    <location>
        <begin position="1"/>
        <end position="17"/>
    </location>
</feature>
<name>A0ABV2SRS4_9FLAO</name>
<comment type="caution">
    <text evidence="2">The sequence shown here is derived from an EMBL/GenBank/DDBJ whole genome shotgun (WGS) entry which is preliminary data.</text>
</comment>
<accession>A0ABV2SRS4</accession>
<proteinExistence type="predicted"/>
<evidence type="ECO:0000313" key="3">
    <source>
        <dbReference type="Proteomes" id="UP001549799"/>
    </source>
</evidence>
<feature type="chain" id="PRO_5047301211" description="Lipocalin-like domain-containing protein" evidence="1">
    <location>
        <begin position="18"/>
        <end position="585"/>
    </location>
</feature>
<sequence length="585" mass="65660">MKKFLSYLMYAGLLAFAMNFTSCQDEFEELPQGNEQQAIAASSSTAKLVERTSSNDGSFDNIVDGSSCIAIQFPYTVEIAGIQLTIDSMADLKLIEEIFDSVDGDEDFLEILFPITITLSDFTEVVINNKEELRDLAADCIEGGDDDDIECIDFVYPVKLYTFSANLQQTGSVVVNSDLELRRFFKGLDDNDLVSFEFPLTLALYDGTEITVNSNAELANAIENVKDACDEDDDDDYNDDDFNKERLDTFLVTCPFLVHEVKRNGINQTEQYFEYVMNFKENGTVIVRNRLGAALEGTWSTRVGENRVLLKLQFDVLVDFSLEWLVYEIEEGKIKLYSGDGNKIIMKKACDILNNTPDTLRQILRECSWVIKKVKNNGEEIDRLLGYKFSFGANAEVTLSNGVNTSTGSWAITTNAQGQLVMAITMGDEPGVSFEWLLRDLNNKRLKFEIEGTAYELLLERHCNDNNEDGDVLEIRNYLLGGAWKIAEYTVNGIDTTSSYGDFDFFFSSNNVASISVNADPLVDNGLWRIIRDSEGKLKCYLNYGEGNNFITLSDDWDIVAATSTSLKLRSESGDGTIETLIFEK</sequence>
<keyword evidence="1" id="KW-0732">Signal</keyword>
<organism evidence="2 3">
    <name type="scientific">Sediminicola arcticus</name>
    <dbReference type="NCBI Taxonomy" id="1574308"/>
    <lineage>
        <taxon>Bacteria</taxon>
        <taxon>Pseudomonadati</taxon>
        <taxon>Bacteroidota</taxon>
        <taxon>Flavobacteriia</taxon>
        <taxon>Flavobacteriales</taxon>
        <taxon>Flavobacteriaceae</taxon>
        <taxon>Sediminicola</taxon>
    </lineage>
</organism>
<dbReference type="Proteomes" id="UP001549799">
    <property type="component" value="Unassembled WGS sequence"/>
</dbReference>
<evidence type="ECO:0000256" key="1">
    <source>
        <dbReference type="SAM" id="SignalP"/>
    </source>
</evidence>
<evidence type="ECO:0000313" key="2">
    <source>
        <dbReference type="EMBL" id="MET6989857.1"/>
    </source>
</evidence>
<gene>
    <name evidence="2" type="ORF">ABXZ36_04250</name>
</gene>
<protein>
    <recommendedName>
        <fullName evidence="4">Lipocalin-like domain-containing protein</fullName>
    </recommendedName>
</protein>
<keyword evidence="3" id="KW-1185">Reference proteome</keyword>
<evidence type="ECO:0008006" key="4">
    <source>
        <dbReference type="Google" id="ProtNLM"/>
    </source>
</evidence>
<dbReference type="RefSeq" id="WP_354614238.1">
    <property type="nucleotide sequence ID" value="NZ_JBEXAE010000002.1"/>
</dbReference>